<organism evidence="8 9">
    <name type="scientific">Mya arenaria</name>
    <name type="common">Soft-shell clam</name>
    <dbReference type="NCBI Taxonomy" id="6604"/>
    <lineage>
        <taxon>Eukaryota</taxon>
        <taxon>Metazoa</taxon>
        <taxon>Spiralia</taxon>
        <taxon>Lophotrochozoa</taxon>
        <taxon>Mollusca</taxon>
        <taxon>Bivalvia</taxon>
        <taxon>Autobranchia</taxon>
        <taxon>Heteroconchia</taxon>
        <taxon>Euheterodonta</taxon>
        <taxon>Imparidentia</taxon>
        <taxon>Neoheterodontei</taxon>
        <taxon>Myida</taxon>
        <taxon>Myoidea</taxon>
        <taxon>Myidae</taxon>
        <taxon>Mya</taxon>
    </lineage>
</organism>
<evidence type="ECO:0000256" key="3">
    <source>
        <dbReference type="ARBA" id="ARBA00022729"/>
    </source>
</evidence>
<protein>
    <submittedName>
        <fullName evidence="8">SPHM-like protein</fullName>
    </submittedName>
</protein>
<dbReference type="Proteomes" id="UP001164746">
    <property type="component" value="Chromosome 2"/>
</dbReference>
<dbReference type="InterPro" id="IPR000917">
    <property type="entry name" value="Sulfatase_N"/>
</dbReference>
<comment type="cofactor">
    <cofactor evidence="1">
        <name>Ca(2+)</name>
        <dbReference type="ChEBI" id="CHEBI:29108"/>
    </cofactor>
</comment>
<dbReference type="PANTHER" id="PTHR43108:SF6">
    <property type="entry name" value="N-SULPHOGLUCOSAMINE SULPHOHYDROLASE"/>
    <property type="match status" value="1"/>
</dbReference>
<feature type="chain" id="PRO_5046722601" evidence="6">
    <location>
        <begin position="23"/>
        <end position="590"/>
    </location>
</feature>
<evidence type="ECO:0000313" key="9">
    <source>
        <dbReference type="Proteomes" id="UP001164746"/>
    </source>
</evidence>
<evidence type="ECO:0000256" key="4">
    <source>
        <dbReference type="ARBA" id="ARBA00022801"/>
    </source>
</evidence>
<dbReference type="Pfam" id="PF00884">
    <property type="entry name" value="Sulfatase"/>
    <property type="match status" value="1"/>
</dbReference>
<dbReference type="EMBL" id="CP111013">
    <property type="protein sequence ID" value="WAQ96756.1"/>
    <property type="molecule type" value="Genomic_DNA"/>
</dbReference>
<evidence type="ECO:0000256" key="1">
    <source>
        <dbReference type="ARBA" id="ARBA00001913"/>
    </source>
</evidence>
<dbReference type="PANTHER" id="PTHR43108">
    <property type="entry name" value="N-ACETYLGLUCOSAMINE-6-SULFATASE FAMILY MEMBER"/>
    <property type="match status" value="1"/>
</dbReference>
<dbReference type="CDD" id="cd16027">
    <property type="entry name" value="SGSH"/>
    <property type="match status" value="1"/>
</dbReference>
<evidence type="ECO:0000313" key="8">
    <source>
        <dbReference type="EMBL" id="WAQ96756.1"/>
    </source>
</evidence>
<proteinExistence type="inferred from homology"/>
<keyword evidence="3 6" id="KW-0732">Signal</keyword>
<name>A0ABY7DJG4_MYAAR</name>
<evidence type="ECO:0000256" key="5">
    <source>
        <dbReference type="ARBA" id="ARBA00023180"/>
    </source>
</evidence>
<dbReference type="PROSITE" id="PS00523">
    <property type="entry name" value="SULFATASE_1"/>
    <property type="match status" value="1"/>
</dbReference>
<accession>A0ABY7DJG4</accession>
<dbReference type="SUPFAM" id="SSF53649">
    <property type="entry name" value="Alkaline phosphatase-like"/>
    <property type="match status" value="2"/>
</dbReference>
<evidence type="ECO:0000259" key="7">
    <source>
        <dbReference type="Pfam" id="PF00884"/>
    </source>
</evidence>
<keyword evidence="9" id="KW-1185">Reference proteome</keyword>
<evidence type="ECO:0000256" key="2">
    <source>
        <dbReference type="ARBA" id="ARBA00008779"/>
    </source>
</evidence>
<dbReference type="InterPro" id="IPR017850">
    <property type="entry name" value="Alkaline_phosphatase_core_sf"/>
</dbReference>
<feature type="domain" description="Sulfatase N-terminal" evidence="7">
    <location>
        <begin position="23"/>
        <end position="325"/>
    </location>
</feature>
<comment type="similarity">
    <text evidence="2">Belongs to the sulfatase family.</text>
</comment>
<sequence>MSMDLKAVVALHVILLFHFSQEKNVLILLADDAGLEGGVYNNSQCKTPNLDALAAKSLVFKNAFTSVSSCSPSRSVVLTGLPQHQNGMYGLHQGYHHFMTFNEVQSLPKILHNNGIRTGKKHVGPEHVYPFDYAETEEHHSILKVGRNITYMRNLVRKFLSANDSRPFFLYIGFHDPHRCGHTNPQYGAFCEKYGNREPGMGNIPDWEPVHYDPDKVKVPYFVQDTPASRLEIAKQYTTISRLDQGVGLMLRELERSGHLDDTLVLYSSDNGIPFINGRTNLYDSGMVEPFLLASPYNTRRKGQVSEVMVSHVDITPTVLDWFNIPYPTYTVNNKPVKPTGKSLLPVLDSEPTSGWDTVFASHNLHEVTMYYPMRVVRNRQYKLIQNLNYKMPFGIDQDFYISDSFQDILNRTRSRKPTHWFKTLKEYYYRPLWELYDVENDPLERKNLALHSSLTSRSVYERMKQELVLWQNLTSDPWICAPGGVLEDAGRYKNTPTCFQLDNSSNIWELYDVENDPLERKNLALHSSLTSRSVYERMKQELVLWQNLTSDPWICAPGGVLEDAGRYKNTHTCFQLDNSVEIDHLHGEL</sequence>
<gene>
    <name evidence="8" type="ORF">MAR_029446</name>
</gene>
<evidence type="ECO:0000256" key="6">
    <source>
        <dbReference type="SAM" id="SignalP"/>
    </source>
</evidence>
<keyword evidence="4" id="KW-0378">Hydrolase</keyword>
<keyword evidence="5" id="KW-0325">Glycoprotein</keyword>
<dbReference type="Gene3D" id="3.40.720.10">
    <property type="entry name" value="Alkaline Phosphatase, subunit A"/>
    <property type="match status" value="2"/>
</dbReference>
<reference evidence="8" key="1">
    <citation type="submission" date="2022-11" db="EMBL/GenBank/DDBJ databases">
        <title>Centuries of genome instability and evolution in soft-shell clam transmissible cancer (bioRxiv).</title>
        <authorList>
            <person name="Hart S.F.M."/>
            <person name="Yonemitsu M.A."/>
            <person name="Giersch R.M."/>
            <person name="Beal B.F."/>
            <person name="Arriagada G."/>
            <person name="Davis B.W."/>
            <person name="Ostrander E.A."/>
            <person name="Goff S.P."/>
            <person name="Metzger M.J."/>
        </authorList>
    </citation>
    <scope>NUCLEOTIDE SEQUENCE</scope>
    <source>
        <strain evidence="8">MELC-2E11</strain>
        <tissue evidence="8">Siphon/mantle</tissue>
    </source>
</reference>
<dbReference type="InterPro" id="IPR024607">
    <property type="entry name" value="Sulfatase_CS"/>
</dbReference>
<feature type="signal peptide" evidence="6">
    <location>
        <begin position="1"/>
        <end position="22"/>
    </location>
</feature>